<gene>
    <name evidence="2" type="ORF">CK203_043426</name>
</gene>
<dbReference type="Proteomes" id="UP000288805">
    <property type="component" value="Unassembled WGS sequence"/>
</dbReference>
<dbReference type="AlphaFoldDB" id="A0A438IAM8"/>
<organism evidence="2 3">
    <name type="scientific">Vitis vinifera</name>
    <name type="common">Grape</name>
    <dbReference type="NCBI Taxonomy" id="29760"/>
    <lineage>
        <taxon>Eukaryota</taxon>
        <taxon>Viridiplantae</taxon>
        <taxon>Streptophyta</taxon>
        <taxon>Embryophyta</taxon>
        <taxon>Tracheophyta</taxon>
        <taxon>Spermatophyta</taxon>
        <taxon>Magnoliopsida</taxon>
        <taxon>eudicotyledons</taxon>
        <taxon>Gunneridae</taxon>
        <taxon>Pentapetalae</taxon>
        <taxon>rosids</taxon>
        <taxon>Vitales</taxon>
        <taxon>Vitaceae</taxon>
        <taxon>Viteae</taxon>
        <taxon>Vitis</taxon>
    </lineage>
</organism>
<protein>
    <submittedName>
        <fullName evidence="2">Uncharacterized protein</fullName>
    </submittedName>
</protein>
<evidence type="ECO:0000313" key="2">
    <source>
        <dbReference type="EMBL" id="RVW93754.1"/>
    </source>
</evidence>
<comment type="caution">
    <text evidence="2">The sequence shown here is derived from an EMBL/GenBank/DDBJ whole genome shotgun (WGS) entry which is preliminary data.</text>
</comment>
<reference evidence="2 3" key="1">
    <citation type="journal article" date="2018" name="PLoS Genet.">
        <title>Population sequencing reveals clonal diversity and ancestral inbreeding in the grapevine cultivar Chardonnay.</title>
        <authorList>
            <person name="Roach M.J."/>
            <person name="Johnson D.L."/>
            <person name="Bohlmann J."/>
            <person name="van Vuuren H.J."/>
            <person name="Jones S.J."/>
            <person name="Pretorius I.S."/>
            <person name="Schmidt S.A."/>
            <person name="Borneman A.R."/>
        </authorList>
    </citation>
    <scope>NUCLEOTIDE SEQUENCE [LARGE SCALE GENOMIC DNA]</scope>
    <source>
        <strain evidence="3">cv. Chardonnay</strain>
        <tissue evidence="2">Leaf</tissue>
    </source>
</reference>
<feature type="region of interest" description="Disordered" evidence="1">
    <location>
        <begin position="371"/>
        <end position="393"/>
    </location>
</feature>
<sequence length="509" mass="57946">MRCPPCMEAPRLLRRAEGCVPLEDPSIRTSLHVGASEGLQSLFSYSSDPVFPLFSLQLRVLGDRHLAVDTFVTLEFSSNIQISDCHLRTIQFRSRLSLESHSWRRVGGRLIRADSYPSSDSSVEMSDELASTLASIQEFMAGVSRRLDQIESSRQDPHPAGMVTDETIPHASQTAADSSTWGFTCAPPMVPTIEDTRLAEQEAKVERLESMMRQIRLQDGDIERYSGIGCPKIHLRLYSTVMRAHGIDDAQLVALFLCHLVGQLRDGLLQLSLRDSAPGRMAREFLTQFAFSAILMYPDESWRPLGKARESISSFVTRWRARWLKRLWLEDYGQILLLPLTASCSQSSFPSSRWYQYQPDYVQEPYIAQTSMQPRPSHPRATTHPPPRPYAQRPVRQFTPLGMTLTRAFKKLRDAGVIVPLAPRPLPHPIPPHFRLDRFRDEDLGQSAWVHHLVAVQFKAFLILIMRTLTVIIEHQWELSHDFRGVTMTMLDGMPVFSIGHVRSRKHDV</sequence>
<proteinExistence type="predicted"/>
<accession>A0A438IAM8</accession>
<evidence type="ECO:0000313" key="3">
    <source>
        <dbReference type="Proteomes" id="UP000288805"/>
    </source>
</evidence>
<name>A0A438IAM8_VITVI</name>
<evidence type="ECO:0000256" key="1">
    <source>
        <dbReference type="SAM" id="MobiDB-lite"/>
    </source>
</evidence>
<dbReference type="EMBL" id="QGNW01000127">
    <property type="protein sequence ID" value="RVW93754.1"/>
    <property type="molecule type" value="Genomic_DNA"/>
</dbReference>